<reference evidence="1" key="1">
    <citation type="journal article" date="2017" name="Science">
        <title>Giant viruses with an expanded complement of translation system components.</title>
        <authorList>
            <person name="Schulz F."/>
            <person name="Yutin N."/>
            <person name="Ivanova N.N."/>
            <person name="Ortega D.R."/>
            <person name="Lee T.K."/>
            <person name="Vierheilig J."/>
            <person name="Daims H."/>
            <person name="Horn M."/>
            <person name="Wagner M."/>
            <person name="Jensen G.J."/>
            <person name="Kyrpides N.C."/>
            <person name="Koonin E.V."/>
            <person name="Woyke T."/>
        </authorList>
    </citation>
    <scope>NUCLEOTIDE SEQUENCE</scope>
    <source>
        <strain evidence="1">ILV1</strain>
    </source>
</reference>
<sequence>MDIHSIFRKYPLILDSDKQKVMDYLSCQYNGSIDQVLDRWPMLLPDDRQLIKDRQCLLLIPAIKLAESIAKLKKRSLKPAVPPVSPVLPVSPVSPVLQVSPVSPVSQKLYKETNETNYGHQNLIWEDTSGNPFDFKLPPIGSDGYGYGYGYGYQTGGTSDQLKHEYIADLYNNGLLKRVENQKEYFELSRYVMYNDNVIPLQNTYVDEPTLSISLFAPPNVIYNKQLTDWSNKYFGNQIRLLLTFKRQFPNGNIRIYFDKYLCDGLENGRDTKIELVRTHLKNNEFELEYKPIIEEYFDQFFNISTQLNQIQFESPLHKFLAYYDLAGKSYYDEITKKISFNNNHIPEFFVYKFNGPFVEKLSIDDKGVYIEDKNGQFECHQTDGFIGQLVRYISGCQQDYIHNNNKIKRARHLIFRDGHSNSIGLNDSQWIRELNRVCKIHKKDIILNHASNYYSSLWHDIAKCGDEIYKIAPIAGQPQFCNYTNNNKFIEDGQLVKTIGMAFIVSKKNNNLPLLEILRKIPFAQHHDNKHPDVINKRAKMYRYGIDEYILTSYYGIDEIKQKTIYNHNMWIAAFVLWIKGFYYKQLDKHILNPIFVAFNVILYYLVYSGKIKSTATDWYQIFREIESLRIKTNLENNQVFDSFMKEMGLENLSKVDQLQKFGLFLSIIPNKYHLTETVYNVDGVVAGDNLNKTSPELVFKNLTNESYTDELAKKFFKDVFMKSSLYNIHCSSISLAFPLDWCTKPYLFRKNEEMDKQNCPTEYYATGFYDVEMPKDKIILRTPKDLDAIINVVGKLTIQDTKYSEGMPISADDLVMPVNIHDHVKSMYGGKYMDDIYKQKYIKYKNKYLSLLK</sequence>
<name>A0A1V0SDP8_9VIRU</name>
<gene>
    <name evidence="1" type="ORF">Indivirus_4_8</name>
</gene>
<dbReference type="EMBL" id="KY684088">
    <property type="protein sequence ID" value="ARF09836.1"/>
    <property type="molecule type" value="Genomic_DNA"/>
</dbReference>
<protein>
    <submittedName>
        <fullName evidence="1">Uncharacterized protein</fullName>
    </submittedName>
</protein>
<proteinExistence type="predicted"/>
<accession>A0A1V0SDP8</accession>
<evidence type="ECO:0000313" key="1">
    <source>
        <dbReference type="EMBL" id="ARF09836.1"/>
    </source>
</evidence>
<organism evidence="1">
    <name type="scientific">Indivirus ILV1</name>
    <dbReference type="NCBI Taxonomy" id="1977633"/>
    <lineage>
        <taxon>Viruses</taxon>
        <taxon>Varidnaviria</taxon>
        <taxon>Bamfordvirae</taxon>
        <taxon>Nucleocytoviricota</taxon>
        <taxon>Megaviricetes</taxon>
        <taxon>Imitervirales</taxon>
        <taxon>Mimiviridae</taxon>
        <taxon>Klosneuvirinae</taxon>
        <taxon>Indivirus</taxon>
    </lineage>
</organism>